<evidence type="ECO:0000259" key="43">
    <source>
        <dbReference type="PROSITE" id="PS51860"/>
    </source>
</evidence>
<dbReference type="PROSITE" id="PS00107">
    <property type="entry name" value="PROTEIN_KINASE_ATP"/>
    <property type="match status" value="1"/>
</dbReference>
<dbReference type="Pfam" id="PF00069">
    <property type="entry name" value="Pkinase"/>
    <property type="match status" value="1"/>
</dbReference>
<keyword evidence="18" id="KW-0418">Kinase</keyword>
<feature type="domain" description="AGC-kinase C-terminal" evidence="42">
    <location>
        <begin position="884"/>
        <end position="951"/>
    </location>
</feature>
<dbReference type="InterPro" id="IPR000719">
    <property type="entry name" value="Prot_kinase_dom"/>
</dbReference>
<evidence type="ECO:0000256" key="22">
    <source>
        <dbReference type="ARBA" id="ARBA00022949"/>
    </source>
</evidence>
<dbReference type="CDD" id="cd11622">
    <property type="entry name" value="HR1_PKN_1"/>
    <property type="match status" value="1"/>
</dbReference>
<keyword evidence="14" id="KW-0808">Transferase</keyword>
<feature type="region of interest" description="Disordered" evidence="40">
    <location>
        <begin position="131"/>
        <end position="151"/>
    </location>
</feature>
<feature type="domain" description="REM-1" evidence="43">
    <location>
        <begin position="139"/>
        <end position="221"/>
    </location>
</feature>
<dbReference type="PROSITE" id="PS51860">
    <property type="entry name" value="REM_1"/>
    <property type="match status" value="3"/>
</dbReference>
<evidence type="ECO:0000256" key="16">
    <source>
        <dbReference type="ARBA" id="ARBA00022737"/>
    </source>
</evidence>
<dbReference type="GO" id="GO:0030496">
    <property type="term" value="C:midbody"/>
    <property type="evidence" value="ECO:0007669"/>
    <property type="project" value="UniProtKB-SubCell"/>
</dbReference>
<name>A0A3Q1M4E8_BOVIN</name>
<dbReference type="SUPFAM" id="SSF46585">
    <property type="entry name" value="HR1 repeat"/>
    <property type="match status" value="3"/>
</dbReference>
<evidence type="ECO:0000256" key="10">
    <source>
        <dbReference type="ARBA" id="ARBA00022490"/>
    </source>
</evidence>
<keyword evidence="23" id="KW-0007">Acetylation</keyword>
<dbReference type="GO" id="GO:0007155">
    <property type="term" value="P:cell adhesion"/>
    <property type="evidence" value="ECO:0007669"/>
    <property type="project" value="UniProtKB-KW"/>
</dbReference>
<evidence type="ECO:0000256" key="32">
    <source>
        <dbReference type="ARBA" id="ARBA00047272"/>
    </source>
</evidence>
<feature type="compositionally biased region" description="Low complexity" evidence="40">
    <location>
        <begin position="381"/>
        <end position="398"/>
    </location>
</feature>
<evidence type="ECO:0000256" key="27">
    <source>
        <dbReference type="ARBA" id="ARBA00023163"/>
    </source>
</evidence>
<evidence type="ECO:0000256" key="21">
    <source>
        <dbReference type="ARBA" id="ARBA00022889"/>
    </source>
</evidence>
<dbReference type="InterPro" id="IPR017441">
    <property type="entry name" value="Protein_kinase_ATP_BS"/>
</dbReference>
<dbReference type="GO" id="GO:0005524">
    <property type="term" value="F:ATP binding"/>
    <property type="evidence" value="ECO:0007669"/>
    <property type="project" value="UniProtKB-UniRule"/>
</dbReference>
<protein>
    <recommendedName>
        <fullName evidence="34">Serine/threonine-protein kinase N2</fullName>
        <ecNumber evidence="9">2.7.11.13</ecNumber>
    </recommendedName>
    <alternativeName>
        <fullName evidence="37">PKN gamma</fullName>
    </alternativeName>
    <alternativeName>
        <fullName evidence="35">Protein kinase C-like 2</fullName>
    </alternativeName>
    <alternativeName>
        <fullName evidence="36">Protein-kinase C-related kinase 2</fullName>
    </alternativeName>
</protein>
<evidence type="ECO:0000256" key="7">
    <source>
        <dbReference type="ARBA" id="ARBA00004626"/>
    </source>
</evidence>
<keyword evidence="12" id="KW-0597">Phosphoprotein</keyword>
<dbReference type="Pfam" id="PF02185">
    <property type="entry name" value="HR1"/>
    <property type="match status" value="3"/>
</dbReference>
<keyword evidence="21" id="KW-0130">Cell adhesion</keyword>
<feature type="region of interest" description="Disordered" evidence="40">
    <location>
        <begin position="524"/>
        <end position="577"/>
    </location>
</feature>
<evidence type="ECO:0000256" key="37">
    <source>
        <dbReference type="ARBA" id="ARBA00081276"/>
    </source>
</evidence>
<dbReference type="Gene3D" id="3.30.200.20">
    <property type="entry name" value="Phosphorylase Kinase, domain 1"/>
    <property type="match status" value="1"/>
</dbReference>
<dbReference type="FunFam" id="1.10.287.160:FF:000003">
    <property type="entry name" value="Putative serine/threonine-protein kinase N2"/>
    <property type="match status" value="1"/>
</dbReference>
<reference evidence="44" key="3">
    <citation type="submission" date="2025-09" db="UniProtKB">
        <authorList>
            <consortium name="Ensembl"/>
        </authorList>
    </citation>
    <scope>IDENTIFICATION</scope>
    <source>
        <strain evidence="44">Hereford</strain>
    </source>
</reference>
<keyword evidence="31" id="KW-0131">Cell cycle</keyword>
<keyword evidence="11" id="KW-0723">Serine/threonine-protein kinase</keyword>
<evidence type="ECO:0000256" key="17">
    <source>
        <dbReference type="ARBA" id="ARBA00022741"/>
    </source>
</evidence>
<evidence type="ECO:0000256" key="2">
    <source>
        <dbReference type="ARBA" id="ARBA00004214"/>
    </source>
</evidence>
<accession>A0A3Q1M4E8</accession>
<dbReference type="GO" id="GO:0070161">
    <property type="term" value="C:anchoring junction"/>
    <property type="evidence" value="ECO:0007669"/>
    <property type="project" value="UniProtKB-SubCell"/>
</dbReference>
<evidence type="ECO:0000256" key="5">
    <source>
        <dbReference type="ARBA" id="ARBA00004370"/>
    </source>
</evidence>
<keyword evidence="26" id="KW-0472">Membrane</keyword>
<dbReference type="InterPro" id="IPR017892">
    <property type="entry name" value="Pkinase_C"/>
</dbReference>
<keyword evidence="13" id="KW-0132">Cell division</keyword>
<evidence type="ECO:0000256" key="14">
    <source>
        <dbReference type="ARBA" id="ARBA00022679"/>
    </source>
</evidence>
<dbReference type="FunFam" id="3.30.200.20:FF:000478">
    <property type="entry name" value="Serine/threonine-protein kinase N2"/>
    <property type="match status" value="1"/>
</dbReference>
<keyword evidence="25 38" id="KW-0175">Coiled coil</keyword>
<keyword evidence="15" id="KW-0053">Apoptosis</keyword>
<evidence type="ECO:0000313" key="45">
    <source>
        <dbReference type="Proteomes" id="UP000009136"/>
    </source>
</evidence>
<comment type="subcellular location">
    <subcellularLocation>
        <location evidence="4">Cell junction</location>
    </subcellularLocation>
    <subcellularLocation>
        <location evidence="6">Cell projection</location>
        <location evidence="6">Lamellipodium</location>
    </subcellularLocation>
    <subcellularLocation>
        <location evidence="7">Cleavage furrow</location>
    </subcellularLocation>
    <subcellularLocation>
        <location evidence="3">Cytoplasm</location>
        <location evidence="3">Cytoskeleton</location>
    </subcellularLocation>
    <subcellularLocation>
        <location evidence="5">Membrane</location>
    </subcellularLocation>
    <subcellularLocation>
        <location evidence="2">Midbody</location>
    </subcellularLocation>
    <subcellularLocation>
        <location evidence="1">Nucleus</location>
    </subcellularLocation>
</comment>
<keyword evidence="10" id="KW-0963">Cytoplasm</keyword>
<dbReference type="EC" id="2.7.11.13" evidence="9"/>
<evidence type="ECO:0000256" key="28">
    <source>
        <dbReference type="ARBA" id="ARBA00023212"/>
    </source>
</evidence>
<keyword evidence="29" id="KW-0539">Nucleus</keyword>
<evidence type="ECO:0000259" key="42">
    <source>
        <dbReference type="PROSITE" id="PS51285"/>
    </source>
</evidence>
<dbReference type="GO" id="GO:0030030">
    <property type="term" value="P:cell projection organization"/>
    <property type="evidence" value="ECO:0007669"/>
    <property type="project" value="UniProtKB-KW"/>
</dbReference>
<feature type="region of interest" description="Disordered" evidence="40">
    <location>
        <begin position="370"/>
        <end position="400"/>
    </location>
</feature>
<evidence type="ECO:0000256" key="15">
    <source>
        <dbReference type="ARBA" id="ARBA00022703"/>
    </source>
</evidence>
<keyword evidence="17 39" id="KW-0547">Nucleotide-binding</keyword>
<dbReference type="InterPro" id="IPR000961">
    <property type="entry name" value="AGC-kinase_C"/>
</dbReference>
<dbReference type="GO" id="GO:0005634">
    <property type="term" value="C:nucleus"/>
    <property type="evidence" value="ECO:0007669"/>
    <property type="project" value="UniProtKB-SubCell"/>
</dbReference>
<evidence type="ECO:0000256" key="40">
    <source>
        <dbReference type="SAM" id="MobiDB-lite"/>
    </source>
</evidence>
<dbReference type="GO" id="GO:0030027">
    <property type="term" value="C:lamellipodium"/>
    <property type="evidence" value="ECO:0007669"/>
    <property type="project" value="UniProtKB-SubCell"/>
</dbReference>
<evidence type="ECO:0000256" key="24">
    <source>
        <dbReference type="ARBA" id="ARBA00023015"/>
    </source>
</evidence>
<dbReference type="OrthoDB" id="63267at2759"/>
<dbReference type="Pfam" id="PF00433">
    <property type="entry name" value="Pkinase_C"/>
    <property type="match status" value="1"/>
</dbReference>
<evidence type="ECO:0000256" key="4">
    <source>
        <dbReference type="ARBA" id="ARBA00004282"/>
    </source>
</evidence>
<evidence type="ECO:0000256" key="23">
    <source>
        <dbReference type="ARBA" id="ARBA00022990"/>
    </source>
</evidence>
<feature type="domain" description="Protein kinase" evidence="41">
    <location>
        <begin position="624"/>
        <end position="883"/>
    </location>
</feature>
<dbReference type="InterPro" id="IPR037313">
    <property type="entry name" value="PKN_HR1_1"/>
</dbReference>
<feature type="binding site" evidence="39">
    <location>
        <position position="653"/>
    </location>
    <ligand>
        <name>ATP</name>
        <dbReference type="ChEBI" id="CHEBI:30616"/>
    </ligand>
</feature>
<dbReference type="InterPro" id="IPR008271">
    <property type="entry name" value="Ser/Thr_kinase_AS"/>
</dbReference>
<dbReference type="FunFam" id="1.10.510.10:FF:000038">
    <property type="entry name" value="serine/threonine-protein kinase N2 isoform X1"/>
    <property type="match status" value="1"/>
</dbReference>
<evidence type="ECO:0000256" key="33">
    <source>
        <dbReference type="ARBA" id="ARBA00047470"/>
    </source>
</evidence>
<dbReference type="FunFam" id="1.10.287.160:FF:000002">
    <property type="entry name" value="Putative serine/threonine-protein kinase N2"/>
    <property type="match status" value="1"/>
</dbReference>
<evidence type="ECO:0000256" key="29">
    <source>
        <dbReference type="ARBA" id="ARBA00023242"/>
    </source>
</evidence>
<proteinExistence type="inferred from homology"/>
<evidence type="ECO:0000256" key="12">
    <source>
        <dbReference type="ARBA" id="ARBA00022553"/>
    </source>
</evidence>
<evidence type="ECO:0000313" key="46">
    <source>
        <dbReference type="VGNC" id="VGNC:32946"/>
    </source>
</evidence>
<evidence type="ECO:0000313" key="44">
    <source>
        <dbReference type="Ensembl" id="ENSBTAP00000068455.2"/>
    </source>
</evidence>
<dbReference type="VEuPathDB" id="HostDB:ENSBTAG00000021900"/>
<dbReference type="GO" id="GO:0005856">
    <property type="term" value="C:cytoskeleton"/>
    <property type="evidence" value="ECO:0007669"/>
    <property type="project" value="UniProtKB-SubCell"/>
</dbReference>
<dbReference type="InterPro" id="IPR036274">
    <property type="entry name" value="HR1_rpt_sf"/>
</dbReference>
<dbReference type="InterPro" id="IPR011009">
    <property type="entry name" value="Kinase-like_dom_sf"/>
</dbReference>
<dbReference type="GeneTree" id="ENSGT00940000154339"/>
<dbReference type="PROSITE" id="PS50011">
    <property type="entry name" value="PROTEIN_KINASE_DOM"/>
    <property type="match status" value="1"/>
</dbReference>
<dbReference type="SMART" id="SM00220">
    <property type="entry name" value="S_TKc"/>
    <property type="match status" value="1"/>
</dbReference>
<dbReference type="SUPFAM" id="SSF56112">
    <property type="entry name" value="Protein kinase-like (PK-like)"/>
    <property type="match status" value="1"/>
</dbReference>
<evidence type="ECO:0000256" key="19">
    <source>
        <dbReference type="ARBA" id="ARBA00022794"/>
    </source>
</evidence>
<dbReference type="Gene3D" id="1.10.510.10">
    <property type="entry name" value="Transferase(Phosphotransferase) domain 1"/>
    <property type="match status" value="1"/>
</dbReference>
<dbReference type="PROSITE" id="PS51285">
    <property type="entry name" value="AGC_KINASE_CTER"/>
    <property type="match status" value="1"/>
</dbReference>
<evidence type="ECO:0000256" key="1">
    <source>
        <dbReference type="ARBA" id="ARBA00004123"/>
    </source>
</evidence>
<keyword evidence="19" id="KW-0970">Cilium biogenesis/degradation</keyword>
<reference evidence="44" key="1">
    <citation type="submission" date="2018-03" db="EMBL/GenBank/DDBJ databases">
        <title>ARS-UCD1.2.</title>
        <authorList>
            <person name="Rosen B.D."/>
            <person name="Bickhart D.M."/>
            <person name="Koren S."/>
            <person name="Schnabel R.D."/>
            <person name="Hall R."/>
            <person name="Zimin A."/>
            <person name="Dreischer C."/>
            <person name="Schultheiss S."/>
            <person name="Schroeder S.G."/>
            <person name="Elsik C.G."/>
            <person name="Couldrey C."/>
            <person name="Liu G.E."/>
            <person name="Van Tassell C.P."/>
            <person name="Phillippy A.M."/>
            <person name="Smith T.P.L."/>
            <person name="Medrano J.F."/>
        </authorList>
    </citation>
    <scope>NUCLEOTIDE SEQUENCE [LARGE SCALE GENOMIC DNA]</scope>
    <source>
        <strain evidence="44">Hereford</strain>
    </source>
</reference>
<evidence type="ECO:0000256" key="39">
    <source>
        <dbReference type="PROSITE-ProRule" id="PRU10141"/>
    </source>
</evidence>
<evidence type="ECO:0000259" key="41">
    <source>
        <dbReference type="PROSITE" id="PS50011"/>
    </source>
</evidence>
<feature type="domain" description="REM-1" evidence="43">
    <location>
        <begin position="222"/>
        <end position="302"/>
    </location>
</feature>
<evidence type="ECO:0000256" key="8">
    <source>
        <dbReference type="ARBA" id="ARBA00005490"/>
    </source>
</evidence>
<evidence type="ECO:0000256" key="34">
    <source>
        <dbReference type="ARBA" id="ARBA00072339"/>
    </source>
</evidence>
<dbReference type="InterPro" id="IPR011072">
    <property type="entry name" value="HR1_rho-bd"/>
</dbReference>
<dbReference type="GO" id="GO:0004697">
    <property type="term" value="F:diacylglycerol-dependent serine/threonine kinase activity"/>
    <property type="evidence" value="ECO:0007669"/>
    <property type="project" value="UniProtKB-EC"/>
</dbReference>
<dbReference type="Bgee" id="ENSBTAG00000021900">
    <property type="expression patterns" value="Expressed in spiral colon and 111 other cell types or tissues"/>
</dbReference>
<dbReference type="Gene3D" id="1.10.287.160">
    <property type="entry name" value="HR1 repeat"/>
    <property type="match status" value="3"/>
</dbReference>
<evidence type="ECO:0000256" key="13">
    <source>
        <dbReference type="ARBA" id="ARBA00022618"/>
    </source>
</evidence>
<dbReference type="CDD" id="cd11635">
    <property type="entry name" value="HR1_PKN2_3"/>
    <property type="match status" value="1"/>
</dbReference>
<gene>
    <name evidence="44 46" type="primary">PKN2</name>
</gene>
<dbReference type="GO" id="GO:0032154">
    <property type="term" value="C:cleavage furrow"/>
    <property type="evidence" value="ECO:0007669"/>
    <property type="project" value="UniProtKB-SubCell"/>
</dbReference>
<evidence type="ECO:0000256" key="30">
    <source>
        <dbReference type="ARBA" id="ARBA00023273"/>
    </source>
</evidence>
<dbReference type="Proteomes" id="UP000009136">
    <property type="component" value="Chromosome 3"/>
</dbReference>
<evidence type="ECO:0000256" key="11">
    <source>
        <dbReference type="ARBA" id="ARBA00022527"/>
    </source>
</evidence>
<dbReference type="AlphaFoldDB" id="A0A3Q1M4E8"/>
<comment type="similarity">
    <text evidence="8">Belongs to the protein kinase superfamily. AGC Ser/Thr protein kinase family. PKC subfamily.</text>
</comment>
<sequence length="951" mass="107698">MKTKTSGCVQVRSSERIAMASNPERGEILLTELQGDSRSLPFSENVSAVQKLDFSDTMVQQKLDDIKDRIKREIRKELKIKEGAENLRKVTTDKKSLAYVDNILKKSNKKLEELHHKLQELNAHIVVSDPEDVTDCPRTPDTPSSDSRCSTSNNRLMALQKQLDIELKVKQGAENMIQMYSNGSSKDRKLHGTAQQLLQDSKTKIEVIRMQILQAVQTNELAFDNAKPVISPLELRMEELRHHFRIEFAVAEGAKNVMKLLGSGKVTDRKALSEAQARFNESSQKLDLLKYSLEQRLNELPKNHPKSSIIIEELSLVASPTLSPRQSMISTQNQYSTLSKPAALTGTLEVRLMGCQDILENVPGRSKAASVALPGWSPSETRSSFMSRTSKSKSGSSRNLLKTDDLSNDVCAVLKLDNTVVGQTSWKPISNQSWDQKFTLELDRVTFFNPVIERRPKLQRQKKIFSKQQGKTFLRAPQMNINIATWGRLVRRAIPTVNHSGTFSPQAPVPATVPVVDVHIPELAPPASDSTVTKLDFDLEPEPPPAPPRDSSLGEIDESARDLDTPGQDSETVFDTENDRNRILPKSQSEYEPDIPQSGLEYSGIHELEDRRSQQMFQFSLQDFRCCAVLGRGHFGKVLLAEYKHTNEMFAIKALKKGDIVARDEVDSLMCEKRIFETVNSVRHPFLVNLFACFQTKEHVCFVMEYAAGGDLMMHIHTDVFSEPRAVFYAACVVLGLQYLHEHKIVYRDLKLDNLLLDTEGFVKIADFGLCKEGMGYGDRTSTFCGTPEFLAPEVLTETSYTRAVDWWGLGVLIYEMLVGESPFPGDDEEEVFDSIVNDEVRYPRFLSTEAISIMRRLLRRNPERRLGAGEKDAEDVKKHPFFRLIDWSALMDKKVKPPFVPTIRGREDVSNFDDEFTSEAPILTPPREPRILSEEEQEMFRDFDYIADWC</sequence>
<comment type="catalytic activity">
    <reaction evidence="32">
        <text>L-threonyl-[protein] + ATP = O-phospho-L-threonyl-[protein] + ADP + H(+)</text>
        <dbReference type="Rhea" id="RHEA:46608"/>
        <dbReference type="Rhea" id="RHEA-COMP:11060"/>
        <dbReference type="Rhea" id="RHEA-COMP:11605"/>
        <dbReference type="ChEBI" id="CHEBI:15378"/>
        <dbReference type="ChEBI" id="CHEBI:30013"/>
        <dbReference type="ChEBI" id="CHEBI:30616"/>
        <dbReference type="ChEBI" id="CHEBI:61977"/>
        <dbReference type="ChEBI" id="CHEBI:456216"/>
        <dbReference type="EC" id="2.7.11.13"/>
    </reaction>
</comment>
<reference evidence="44" key="2">
    <citation type="submission" date="2025-08" db="UniProtKB">
        <authorList>
            <consortium name="Ensembl"/>
        </authorList>
    </citation>
    <scope>IDENTIFICATION</scope>
    <source>
        <strain evidence="44">Hereford</strain>
    </source>
</reference>
<keyword evidence="27" id="KW-0804">Transcription</keyword>
<dbReference type="Ensembl" id="ENSBTAT00000074530.2">
    <property type="protein sequence ID" value="ENSBTAP00000068455.2"/>
    <property type="gene ID" value="ENSBTAG00000021900.7"/>
</dbReference>
<organism evidence="44 45">
    <name type="scientific">Bos taurus</name>
    <name type="common">Bovine</name>
    <dbReference type="NCBI Taxonomy" id="9913"/>
    <lineage>
        <taxon>Eukaryota</taxon>
        <taxon>Metazoa</taxon>
        <taxon>Chordata</taxon>
        <taxon>Craniata</taxon>
        <taxon>Vertebrata</taxon>
        <taxon>Euteleostomi</taxon>
        <taxon>Mammalia</taxon>
        <taxon>Eutheria</taxon>
        <taxon>Laurasiatheria</taxon>
        <taxon>Artiodactyla</taxon>
        <taxon>Ruminantia</taxon>
        <taxon>Pecora</taxon>
        <taxon>Bovidae</taxon>
        <taxon>Bovinae</taxon>
        <taxon>Bos</taxon>
    </lineage>
</organism>
<dbReference type="PROSITE" id="PS00108">
    <property type="entry name" value="PROTEIN_KINASE_ST"/>
    <property type="match status" value="1"/>
</dbReference>
<evidence type="ECO:0000256" key="31">
    <source>
        <dbReference type="ARBA" id="ARBA00023306"/>
    </source>
</evidence>
<dbReference type="SMART" id="SM00742">
    <property type="entry name" value="Hr1"/>
    <property type="match status" value="3"/>
</dbReference>
<evidence type="ECO:0000256" key="36">
    <source>
        <dbReference type="ARBA" id="ARBA00080561"/>
    </source>
</evidence>
<keyword evidence="20 39" id="KW-0067">ATP-binding</keyword>
<comment type="catalytic activity">
    <reaction evidence="33">
        <text>L-seryl-[protein] + ATP = O-phospho-L-seryl-[protein] + ADP + H(+)</text>
        <dbReference type="Rhea" id="RHEA:17989"/>
        <dbReference type="Rhea" id="RHEA-COMP:9863"/>
        <dbReference type="Rhea" id="RHEA-COMP:11604"/>
        <dbReference type="ChEBI" id="CHEBI:15378"/>
        <dbReference type="ChEBI" id="CHEBI:29999"/>
        <dbReference type="ChEBI" id="CHEBI:30616"/>
        <dbReference type="ChEBI" id="CHEBI:83421"/>
        <dbReference type="ChEBI" id="CHEBI:456216"/>
        <dbReference type="EC" id="2.7.11.13"/>
    </reaction>
</comment>
<evidence type="ECO:0000256" key="20">
    <source>
        <dbReference type="ARBA" id="ARBA00022840"/>
    </source>
</evidence>
<dbReference type="PANTHER" id="PTHR24351">
    <property type="entry name" value="RIBOSOMAL PROTEIN S6 KINASE"/>
    <property type="match status" value="1"/>
</dbReference>
<dbReference type="FunFam" id="1.10.287.160:FF:000001">
    <property type="entry name" value="Putative serine/threonine-protein kinase N2"/>
    <property type="match status" value="1"/>
</dbReference>
<evidence type="ECO:0000256" key="6">
    <source>
        <dbReference type="ARBA" id="ARBA00004510"/>
    </source>
</evidence>
<evidence type="ECO:0000256" key="26">
    <source>
        <dbReference type="ARBA" id="ARBA00023136"/>
    </source>
</evidence>
<dbReference type="VGNC" id="VGNC:32946">
    <property type="gene designation" value="PKN2"/>
</dbReference>
<feature type="compositionally biased region" description="Polar residues" evidence="40">
    <location>
        <begin position="141"/>
        <end position="151"/>
    </location>
</feature>
<evidence type="ECO:0000256" key="38">
    <source>
        <dbReference type="PROSITE-ProRule" id="PRU01207"/>
    </source>
</evidence>
<dbReference type="SMART" id="SM00133">
    <property type="entry name" value="S_TK_X"/>
    <property type="match status" value="1"/>
</dbReference>
<evidence type="ECO:0000256" key="18">
    <source>
        <dbReference type="ARBA" id="ARBA00022777"/>
    </source>
</evidence>
<keyword evidence="24" id="KW-0805">Transcription regulation</keyword>
<keyword evidence="30" id="KW-0966">Cell projection</keyword>
<dbReference type="GO" id="GO:0051301">
    <property type="term" value="P:cell division"/>
    <property type="evidence" value="ECO:0007669"/>
    <property type="project" value="UniProtKB-KW"/>
</dbReference>
<dbReference type="GO" id="GO:0006915">
    <property type="term" value="P:apoptotic process"/>
    <property type="evidence" value="ECO:0007669"/>
    <property type="project" value="UniProtKB-KW"/>
</dbReference>
<dbReference type="CDD" id="cd05589">
    <property type="entry name" value="STKc_PKN"/>
    <property type="match status" value="1"/>
</dbReference>
<evidence type="ECO:0000256" key="25">
    <source>
        <dbReference type="ARBA" id="ARBA00023054"/>
    </source>
</evidence>
<evidence type="ECO:0000256" key="9">
    <source>
        <dbReference type="ARBA" id="ARBA00012429"/>
    </source>
</evidence>
<keyword evidence="28" id="KW-0206">Cytoskeleton</keyword>
<keyword evidence="22" id="KW-0965">Cell junction</keyword>
<dbReference type="GO" id="GO:0007165">
    <property type="term" value="P:signal transduction"/>
    <property type="evidence" value="ECO:0007669"/>
    <property type="project" value="InterPro"/>
</dbReference>
<keyword evidence="45" id="KW-1185">Reference proteome</keyword>
<feature type="domain" description="REM-1" evidence="43">
    <location>
        <begin position="51"/>
        <end position="127"/>
    </location>
</feature>
<dbReference type="GO" id="GO:0031267">
    <property type="term" value="F:small GTPase binding"/>
    <property type="evidence" value="ECO:0007669"/>
    <property type="project" value="InterPro"/>
</dbReference>
<evidence type="ECO:0000256" key="3">
    <source>
        <dbReference type="ARBA" id="ARBA00004245"/>
    </source>
</evidence>
<evidence type="ECO:0000256" key="35">
    <source>
        <dbReference type="ARBA" id="ARBA00075878"/>
    </source>
</evidence>
<keyword evidence="16" id="KW-0677">Repeat</keyword>